<dbReference type="UniPathway" id="UPA00286"/>
<dbReference type="Proteomes" id="UP000337909">
    <property type="component" value="Unassembled WGS sequence"/>
</dbReference>
<evidence type="ECO:0000256" key="3">
    <source>
        <dbReference type="ARBA" id="ARBA00006553"/>
    </source>
</evidence>
<feature type="domain" description="Alginate biosynthesis protein AlgX C-terminal carbohydrate-binding module" evidence="15">
    <location>
        <begin position="331"/>
        <end position="450"/>
    </location>
</feature>
<accession>A0A5E7BGE7</accession>
<dbReference type="InterPro" id="IPR031811">
    <property type="entry name" value="ALGX/ALGJ_SGNH-like"/>
</dbReference>
<organism evidence="16 17">
    <name type="scientific">Pseudomonas fluorescens</name>
    <dbReference type="NCBI Taxonomy" id="294"/>
    <lineage>
        <taxon>Bacteria</taxon>
        <taxon>Pseudomonadati</taxon>
        <taxon>Pseudomonadota</taxon>
        <taxon>Gammaproteobacteria</taxon>
        <taxon>Pseudomonadales</taxon>
        <taxon>Pseudomonadaceae</taxon>
        <taxon>Pseudomonas</taxon>
    </lineage>
</organism>
<dbReference type="Gene3D" id="2.60.120.1380">
    <property type="entry name" value="C-terminal carbohydrate-binding module"/>
    <property type="match status" value="1"/>
</dbReference>
<dbReference type="RefSeq" id="WP_150641932.1">
    <property type="nucleotide sequence ID" value="NZ_CABVHQ010000014.1"/>
</dbReference>
<evidence type="ECO:0000256" key="4">
    <source>
        <dbReference type="ARBA" id="ARBA00013937"/>
    </source>
</evidence>
<dbReference type="InterPro" id="IPR038639">
    <property type="entry name" value="AlgX_C_sf"/>
</dbReference>
<dbReference type="AlphaFoldDB" id="A0A5E7BGE7"/>
<keyword evidence="9 12" id="KW-1015">Disulfide bond</keyword>
<evidence type="ECO:0000256" key="10">
    <source>
        <dbReference type="ARBA" id="ARBA00023315"/>
    </source>
</evidence>
<evidence type="ECO:0000256" key="7">
    <source>
        <dbReference type="ARBA" id="ARBA00022764"/>
    </source>
</evidence>
<evidence type="ECO:0000256" key="2">
    <source>
        <dbReference type="ARBA" id="ARBA00005182"/>
    </source>
</evidence>
<name>A0A5E7BGE7_PSEFL</name>
<dbReference type="EMBL" id="CABVHQ010000014">
    <property type="protein sequence ID" value="VVN91362.1"/>
    <property type="molecule type" value="Genomic_DNA"/>
</dbReference>
<evidence type="ECO:0000313" key="16">
    <source>
        <dbReference type="EMBL" id="VVN91362.1"/>
    </source>
</evidence>
<dbReference type="Pfam" id="PF16824">
    <property type="entry name" value="CBM_26"/>
    <property type="match status" value="1"/>
</dbReference>
<evidence type="ECO:0000256" key="13">
    <source>
        <dbReference type="SAM" id="SignalP"/>
    </source>
</evidence>
<keyword evidence="8" id="KW-0016">Alginate biosynthesis</keyword>
<protein>
    <recommendedName>
        <fullName evidence="4">Alginate biosynthesis protein AlgX</fullName>
    </recommendedName>
    <alternativeName>
        <fullName evidence="11">Probable alginate O-acetyltransferase AlgX</fullName>
    </alternativeName>
</protein>
<dbReference type="OrthoDB" id="6773032at2"/>
<feature type="signal peptide" evidence="13">
    <location>
        <begin position="1"/>
        <end position="22"/>
    </location>
</feature>
<evidence type="ECO:0000259" key="14">
    <source>
        <dbReference type="Pfam" id="PF16822"/>
    </source>
</evidence>
<keyword evidence="10 16" id="KW-0012">Acyltransferase</keyword>
<evidence type="ECO:0000256" key="9">
    <source>
        <dbReference type="ARBA" id="ARBA00023157"/>
    </source>
</evidence>
<keyword evidence="7" id="KW-0574">Periplasm</keyword>
<evidence type="ECO:0000256" key="11">
    <source>
        <dbReference type="ARBA" id="ARBA00032384"/>
    </source>
</evidence>
<evidence type="ECO:0000256" key="5">
    <source>
        <dbReference type="ARBA" id="ARBA00022679"/>
    </source>
</evidence>
<evidence type="ECO:0000256" key="8">
    <source>
        <dbReference type="ARBA" id="ARBA00022841"/>
    </source>
</evidence>
<sequence precursor="true">MKTIHGCAAALCLLSVPAWVQAEPQYTAEACCQLCPQAAQATLYEQPGLKNYATLVEAKDQWLFRSKSDFRTEFGLDESGYKALKRLRDGLAQRGVELVLVLPPSRGLLHADRLTPQERANFDQPTARQNYLQTLERVRGLRILVPDFSSVLGAPQSAEQPFYFKGDHNWTPYGAERSALLVAQTLKGNDALKGLPHQVFASQPTGLLGRSGTLYAAALQICGNGYAAQFVPRYQTQVQGGVKVPAKVALVGTSASGESFNFAGFLEQYLQTPVSNFSVPGGGYDDSLIAYLLGDDFQKRPPAVLVWETDNLDSIQKSSFYRQAMAALSDGCDIQTPLLKSHSTLHSGRNQVLFNGGGGAVYPIKGNRYQVDLTFADPSVHLMSATLTFMNGRQENINLSRPPSVNTQGRFAFELRADADWDELTFLSLDVQPPLGATSMGLSARLCAKPILSETPSLRTAQTEGR</sequence>
<feature type="disulfide bond" evidence="12">
    <location>
        <begin position="332"/>
        <end position="447"/>
    </location>
</feature>
<evidence type="ECO:0000256" key="1">
    <source>
        <dbReference type="ARBA" id="ARBA00004418"/>
    </source>
</evidence>
<proteinExistence type="inferred from homology"/>
<dbReference type="GO" id="GO:0016746">
    <property type="term" value="F:acyltransferase activity"/>
    <property type="evidence" value="ECO:0007669"/>
    <property type="project" value="UniProtKB-KW"/>
</dbReference>
<comment type="pathway">
    <text evidence="2">Glycan biosynthesis; alginate biosynthesis.</text>
</comment>
<comment type="similarity">
    <text evidence="3">Belongs to the AlgX family.</text>
</comment>
<evidence type="ECO:0000256" key="6">
    <source>
        <dbReference type="ARBA" id="ARBA00022729"/>
    </source>
</evidence>
<dbReference type="GO" id="GO:0042597">
    <property type="term" value="C:periplasmic space"/>
    <property type="evidence" value="ECO:0007669"/>
    <property type="project" value="UniProtKB-SubCell"/>
</dbReference>
<reference evidence="16 17" key="1">
    <citation type="submission" date="2019-09" db="EMBL/GenBank/DDBJ databases">
        <authorList>
            <person name="Chandra G."/>
            <person name="Truman W A."/>
        </authorList>
    </citation>
    <scope>NUCLEOTIDE SEQUENCE [LARGE SCALE GENOMIC DNA]</scope>
    <source>
        <strain evidence="16">PS691</strain>
    </source>
</reference>
<dbReference type="GO" id="GO:0042121">
    <property type="term" value="P:alginic acid biosynthetic process"/>
    <property type="evidence" value="ECO:0007669"/>
    <property type="project" value="UniProtKB-UniPathway"/>
</dbReference>
<feature type="disulfide bond" evidence="12">
    <location>
        <begin position="35"/>
        <end position="222"/>
    </location>
</feature>
<feature type="domain" description="AlgX/AlgJ SGNH hydrolase-like" evidence="14">
    <location>
        <begin position="56"/>
        <end position="309"/>
    </location>
</feature>
<keyword evidence="6 13" id="KW-0732">Signal</keyword>
<evidence type="ECO:0000256" key="12">
    <source>
        <dbReference type="PIRSR" id="PIRSR638639-51"/>
    </source>
</evidence>
<feature type="chain" id="PRO_5023047265" description="Alginate biosynthesis protein AlgX" evidence="13">
    <location>
        <begin position="23"/>
        <end position="466"/>
    </location>
</feature>
<evidence type="ECO:0000259" key="15">
    <source>
        <dbReference type="Pfam" id="PF16824"/>
    </source>
</evidence>
<dbReference type="CDD" id="cd14441">
    <property type="entry name" value="AlgX_N"/>
    <property type="match status" value="1"/>
</dbReference>
<dbReference type="CDD" id="cd14487">
    <property type="entry name" value="AlgX_C"/>
    <property type="match status" value="1"/>
</dbReference>
<gene>
    <name evidence="16" type="primary">algX_2</name>
    <name evidence="16" type="ORF">PS691_01894</name>
</gene>
<dbReference type="Pfam" id="PF16822">
    <property type="entry name" value="ALGX"/>
    <property type="match status" value="1"/>
</dbReference>
<evidence type="ECO:0000313" key="17">
    <source>
        <dbReference type="Proteomes" id="UP000337909"/>
    </source>
</evidence>
<dbReference type="InterPro" id="IPR034655">
    <property type="entry name" value="AlgX_N"/>
</dbReference>
<dbReference type="InterPro" id="IPR031798">
    <property type="entry name" value="AlgX_C"/>
</dbReference>
<comment type="subcellular location">
    <subcellularLocation>
        <location evidence="1">Periplasm</location>
    </subcellularLocation>
</comment>
<keyword evidence="5 16" id="KW-0808">Transferase</keyword>